<reference evidence="1" key="1">
    <citation type="journal article" date="2012" name="PLoS ONE">
        <title>Gene sets for utilization of primary and secondary nutrition supplies in the distal gut of endangered iberian lynx.</title>
        <authorList>
            <person name="Alcaide M."/>
            <person name="Messina E."/>
            <person name="Richter M."/>
            <person name="Bargiela R."/>
            <person name="Peplies J."/>
            <person name="Huws S.A."/>
            <person name="Newbold C.J."/>
            <person name="Golyshin P.N."/>
            <person name="Simon M.A."/>
            <person name="Lopez G."/>
            <person name="Yakimov M.M."/>
            <person name="Ferrer M."/>
        </authorList>
    </citation>
    <scope>NUCLEOTIDE SEQUENCE</scope>
</reference>
<dbReference type="AlphaFoldDB" id="J9GXV5"/>
<name>J9GXV5_9ZZZZ</name>
<evidence type="ECO:0008006" key="2">
    <source>
        <dbReference type="Google" id="ProtNLM"/>
    </source>
</evidence>
<organism evidence="1">
    <name type="scientific">gut metagenome</name>
    <dbReference type="NCBI Taxonomy" id="749906"/>
    <lineage>
        <taxon>unclassified sequences</taxon>
        <taxon>metagenomes</taxon>
        <taxon>organismal metagenomes</taxon>
    </lineage>
</organism>
<dbReference type="EMBL" id="AMCI01000746">
    <property type="protein sequence ID" value="EJX07958.1"/>
    <property type="molecule type" value="Genomic_DNA"/>
</dbReference>
<comment type="caution">
    <text evidence="1">The sequence shown here is derived from an EMBL/GenBank/DDBJ whole genome shotgun (WGS) entry which is preliminary data.</text>
</comment>
<protein>
    <recommendedName>
        <fullName evidence="2">HTH cro/C1-type domain-containing protein</fullName>
    </recommendedName>
</protein>
<evidence type="ECO:0000313" key="1">
    <source>
        <dbReference type="EMBL" id="EJX07958.1"/>
    </source>
</evidence>
<proteinExistence type="predicted"/>
<gene>
    <name evidence="1" type="ORF">EVA_03931</name>
</gene>
<sequence length="158" mass="18180">MNERLLEIIRYKTGGKQNAFAGLMGWSPQYLAKLVKGDNFGLQPVLAILSAFPEINARWFLFGQGSMLEVGMMFDLQKQAMSHIQSLLDLEKYIPVMTGEEIREFEYAIKNSRYPNFTPDTLSDFKKRLTDRTDRINTIFTQATAKSDSLCKQRTPRE</sequence>
<accession>J9GXV5</accession>